<dbReference type="SUPFAM" id="SSF56524">
    <property type="entry name" value="Oxidoreductase molybdopterin-binding domain"/>
    <property type="match status" value="1"/>
</dbReference>
<organism evidence="1 2">
    <name type="scientific">Aeromonas caviae</name>
    <name type="common">Aeromonas punctata</name>
    <dbReference type="NCBI Taxonomy" id="648"/>
    <lineage>
        <taxon>Bacteria</taxon>
        <taxon>Pseudomonadati</taxon>
        <taxon>Pseudomonadota</taxon>
        <taxon>Gammaproteobacteria</taxon>
        <taxon>Aeromonadales</taxon>
        <taxon>Aeromonadaceae</taxon>
        <taxon>Aeromonas</taxon>
    </lineage>
</organism>
<sequence length="166" mass="18432">MQLAQHVMNFPTRGMASLLLVFFSFGTQASSSSLLQLILPDKREITLDEAALAALPQVEFETATPWTLGTHRYRGPTLKSVLAAQQVDSASAIDVAALNGYQQRVDLSLFAKVPLTLVRYQDDKPLTRRNKGPLWLLVPLSAHPDMDVSAIHNNMVWQVIRIEVIP</sequence>
<proteinExistence type="predicted"/>
<protein>
    <recommendedName>
        <fullName evidence="3">Molybdopterin-binding oxidoreductase</fullName>
    </recommendedName>
</protein>
<accession>A0A6S4T679</accession>
<dbReference type="EMBL" id="AP021927">
    <property type="protein sequence ID" value="BBQ30584.1"/>
    <property type="molecule type" value="Genomic_DNA"/>
</dbReference>
<dbReference type="InterPro" id="IPR036374">
    <property type="entry name" value="OxRdtase_Mopterin-bd_sf"/>
</dbReference>
<dbReference type="Proteomes" id="UP000515756">
    <property type="component" value="Chromosome"/>
</dbReference>
<name>A0A6S4T679_AERCA</name>
<evidence type="ECO:0008006" key="3">
    <source>
        <dbReference type="Google" id="ProtNLM"/>
    </source>
</evidence>
<gene>
    <name evidence="1" type="ORF">WP2W18E01_21660</name>
</gene>
<evidence type="ECO:0000313" key="2">
    <source>
        <dbReference type="Proteomes" id="UP000515756"/>
    </source>
</evidence>
<evidence type="ECO:0000313" key="1">
    <source>
        <dbReference type="EMBL" id="BBQ30584.1"/>
    </source>
</evidence>
<dbReference type="AlphaFoldDB" id="A0A6S4T679"/>
<reference evidence="1 2" key="1">
    <citation type="submission" date="2019-12" db="EMBL/GenBank/DDBJ databases">
        <title>complete genome sequences of Aeromonas caviae str. WP2-W18-ESBL-01 isolated from wastewater treatment plant effluent.</title>
        <authorList>
            <person name="Sekizuka T."/>
            <person name="Itokawa K."/>
            <person name="Yatsu K."/>
            <person name="Inamine Y."/>
            <person name="Kuroda M."/>
        </authorList>
    </citation>
    <scope>NUCLEOTIDE SEQUENCE [LARGE SCALE GENOMIC DNA]</scope>
    <source>
        <strain evidence="1 2">WP2-W18-ESBL-01</strain>
    </source>
</reference>